<feature type="transmembrane region" description="Helical" evidence="9">
    <location>
        <begin position="241"/>
        <end position="261"/>
    </location>
</feature>
<dbReference type="Proteomes" id="UP000238217">
    <property type="component" value="Unassembled WGS sequence"/>
</dbReference>
<evidence type="ECO:0000256" key="3">
    <source>
        <dbReference type="ARBA" id="ARBA00020150"/>
    </source>
</evidence>
<feature type="transmembrane region" description="Helical" evidence="9">
    <location>
        <begin position="196"/>
        <end position="214"/>
    </location>
</feature>
<evidence type="ECO:0000256" key="7">
    <source>
        <dbReference type="ARBA" id="ARBA00031174"/>
    </source>
</evidence>
<evidence type="ECO:0000256" key="8">
    <source>
        <dbReference type="SAM" id="MobiDB-lite"/>
    </source>
</evidence>
<feature type="transmembrane region" description="Helical" evidence="9">
    <location>
        <begin position="172"/>
        <end position="190"/>
    </location>
</feature>
<keyword evidence="11" id="KW-1185">Reference proteome</keyword>
<dbReference type="RefSeq" id="WP_106123863.1">
    <property type="nucleotide sequence ID" value="NZ_PVTY01000018.1"/>
</dbReference>
<gene>
    <name evidence="10" type="ORF">BCL67_11810</name>
</gene>
<name>A0A2T0YD70_9MICC</name>
<evidence type="ECO:0000256" key="5">
    <source>
        <dbReference type="ARBA" id="ARBA00022989"/>
    </source>
</evidence>
<evidence type="ECO:0000313" key="11">
    <source>
        <dbReference type="Proteomes" id="UP000238217"/>
    </source>
</evidence>
<feature type="transmembrane region" description="Helical" evidence="9">
    <location>
        <begin position="399"/>
        <end position="417"/>
    </location>
</feature>
<feature type="transmembrane region" description="Helical" evidence="9">
    <location>
        <begin position="463"/>
        <end position="479"/>
    </location>
</feature>
<dbReference type="GO" id="GO:0005886">
    <property type="term" value="C:plasma membrane"/>
    <property type="evidence" value="ECO:0007669"/>
    <property type="project" value="TreeGrafter"/>
</dbReference>
<dbReference type="NCBIfam" id="TIGR00785">
    <property type="entry name" value="dass"/>
    <property type="match status" value="1"/>
</dbReference>
<comment type="similarity">
    <text evidence="2">Belongs to the SLC13A/DASS transporter (TC 2.A.47) family. NADC subfamily.</text>
</comment>
<feature type="transmembrane region" description="Helical" evidence="9">
    <location>
        <begin position="281"/>
        <end position="303"/>
    </location>
</feature>
<dbReference type="InterPro" id="IPR001898">
    <property type="entry name" value="SLC13A/DASS"/>
</dbReference>
<evidence type="ECO:0000256" key="1">
    <source>
        <dbReference type="ARBA" id="ARBA00004141"/>
    </source>
</evidence>
<dbReference type="AlphaFoldDB" id="A0A2T0YD70"/>
<evidence type="ECO:0000256" key="6">
    <source>
        <dbReference type="ARBA" id="ARBA00023136"/>
    </source>
</evidence>
<feature type="region of interest" description="Disordered" evidence="8">
    <location>
        <begin position="1"/>
        <end position="29"/>
    </location>
</feature>
<proteinExistence type="inferred from homology"/>
<evidence type="ECO:0000313" key="10">
    <source>
        <dbReference type="EMBL" id="PRZ12762.1"/>
    </source>
</evidence>
<feature type="transmembrane region" description="Helical" evidence="9">
    <location>
        <begin position="96"/>
        <end position="112"/>
    </location>
</feature>
<feature type="transmembrane region" description="Helical" evidence="9">
    <location>
        <begin position="526"/>
        <end position="550"/>
    </location>
</feature>
<dbReference type="GO" id="GO:1905039">
    <property type="term" value="P:carboxylic acid transmembrane transport"/>
    <property type="evidence" value="ECO:0007669"/>
    <property type="project" value="UniProtKB-ARBA"/>
</dbReference>
<feature type="transmembrane region" description="Helical" evidence="9">
    <location>
        <begin position="437"/>
        <end position="456"/>
    </location>
</feature>
<feature type="transmembrane region" description="Helical" evidence="9">
    <location>
        <begin position="367"/>
        <end position="387"/>
    </location>
</feature>
<feature type="transmembrane region" description="Helical" evidence="9">
    <location>
        <begin position="132"/>
        <end position="151"/>
    </location>
</feature>
<feature type="transmembrane region" description="Helical" evidence="9">
    <location>
        <begin position="339"/>
        <end position="361"/>
    </location>
</feature>
<dbReference type="EMBL" id="PVTY01000018">
    <property type="protein sequence ID" value="PRZ12762.1"/>
    <property type="molecule type" value="Genomic_DNA"/>
</dbReference>
<dbReference type="GO" id="GO:0008514">
    <property type="term" value="F:organic anion transmembrane transporter activity"/>
    <property type="evidence" value="ECO:0007669"/>
    <property type="project" value="UniProtKB-ARBA"/>
</dbReference>
<dbReference type="PANTHER" id="PTHR10283">
    <property type="entry name" value="SOLUTE CARRIER FAMILY 13 MEMBER"/>
    <property type="match status" value="1"/>
</dbReference>
<feature type="transmembrane region" description="Helical" evidence="9">
    <location>
        <begin position="48"/>
        <end position="65"/>
    </location>
</feature>
<feature type="compositionally biased region" description="Basic and acidic residues" evidence="8">
    <location>
        <begin position="9"/>
        <end position="23"/>
    </location>
</feature>
<comment type="subcellular location">
    <subcellularLocation>
        <location evidence="1">Membrane</location>
        <topology evidence="1">Multi-pass membrane protein</topology>
    </subcellularLocation>
</comment>
<dbReference type="PANTHER" id="PTHR10283:SF82">
    <property type="entry name" value="SOLUTE CARRIER FAMILY 13 MEMBER 2"/>
    <property type="match status" value="1"/>
</dbReference>
<comment type="caution">
    <text evidence="10">The sequence shown here is derived from an EMBL/GenBank/DDBJ whole genome shotgun (WGS) entry which is preliminary data.</text>
</comment>
<accession>A0A2T0YD70</accession>
<dbReference type="Pfam" id="PF00939">
    <property type="entry name" value="Na_sulph_symp"/>
    <property type="match status" value="1"/>
</dbReference>
<feature type="transmembrane region" description="Helical" evidence="9">
    <location>
        <begin position="71"/>
        <end position="89"/>
    </location>
</feature>
<dbReference type="OrthoDB" id="9766267at2"/>
<reference evidence="10 11" key="1">
    <citation type="submission" date="2018-03" db="EMBL/GenBank/DDBJ databases">
        <title>Comparative analysis of microorganisms from saline springs in Andes Mountain Range, Colombia.</title>
        <authorList>
            <person name="Rubin E."/>
        </authorList>
    </citation>
    <scope>NUCLEOTIDE SEQUENCE [LARGE SCALE GENOMIC DNA]</scope>
    <source>
        <strain evidence="10 11">CG 35</strain>
    </source>
</reference>
<sequence length="553" mass="58017">MTTPPRSRVSGDHLKKYDPRTQSEAEGEELSVGARAEGLDRTALMRRMIGLVGGVVLALLVYLVMPGDMEVWPRLTAATAVLMAVWWMTEAIPIPATALLPLIIFPLLVPAGDFGSAEEAVGGVSVDDVGASYGNNIIFLFMGGFMLALAMQRWNLHRRIALMTLRAMGSKPVNLIAGFMIATGFLSMWVSNTATAVMMLPIGVSVLMLVSKIMKGEDPATATEAGENETNSALKSNFGTALMLGIAYAASIGSLGTIIGTPPNALLVGHMAETHDLTIGFGQWMLVGVPISIIMLVIAWVLLTRVLFKPEIDDIPGGGDLIRGELRKLGPMSSAETRVLIIFVLAALSWVFIPLVSTNLLGMEDPFISDAGIAMVVGLLLFLLPGGAAKGVRLLDWEYAAKLPWGVLLLFGGGLALSAQFSSSGLSTWLGTQVEGLAGIPVWVLVLVATLGILLLTEMTSNTATAATFLPVASGVAMGTGIDPLILAAPVALAATCAFMLPVATPPNAIAYGSGYVTIGQMIKGGIWLNVAGVVCITAVSMTILVWVFGLTL</sequence>
<keyword evidence="6 9" id="KW-0472">Membrane</keyword>
<organism evidence="10 11">
    <name type="scientific">Nesterenkonia sandarakina</name>
    <dbReference type="NCBI Taxonomy" id="272918"/>
    <lineage>
        <taxon>Bacteria</taxon>
        <taxon>Bacillati</taxon>
        <taxon>Actinomycetota</taxon>
        <taxon>Actinomycetes</taxon>
        <taxon>Micrococcales</taxon>
        <taxon>Micrococcaceae</taxon>
        <taxon>Nesterenkonia</taxon>
    </lineage>
</organism>
<evidence type="ECO:0000256" key="2">
    <source>
        <dbReference type="ARBA" id="ARBA00006772"/>
    </source>
</evidence>
<keyword evidence="5 9" id="KW-1133">Transmembrane helix</keyword>
<evidence type="ECO:0000256" key="9">
    <source>
        <dbReference type="SAM" id="Phobius"/>
    </source>
</evidence>
<protein>
    <recommendedName>
        <fullName evidence="3">Sodium-dependent dicarboxylate transporter SdcS</fullName>
    </recommendedName>
    <alternativeName>
        <fullName evidence="7">Na(+)/dicarboxylate symporter</fullName>
    </alternativeName>
</protein>
<evidence type="ECO:0000256" key="4">
    <source>
        <dbReference type="ARBA" id="ARBA00022692"/>
    </source>
</evidence>
<keyword evidence="4 9" id="KW-0812">Transmembrane</keyword>